<dbReference type="Gene3D" id="1.10.10.10">
    <property type="entry name" value="Winged helix-like DNA-binding domain superfamily/Winged helix DNA-binding domain"/>
    <property type="match status" value="1"/>
</dbReference>
<protein>
    <submittedName>
        <fullName evidence="7">AsnC family transcriptional regulator</fullName>
    </submittedName>
</protein>
<feature type="region of interest" description="Disordered" evidence="4">
    <location>
        <begin position="150"/>
        <end position="169"/>
    </location>
</feature>
<comment type="caution">
    <text evidence="7">The sequence shown here is derived from an EMBL/GenBank/DDBJ whole genome shotgun (WGS) entry which is preliminary data.</text>
</comment>
<dbReference type="InterPro" id="IPR000485">
    <property type="entry name" value="AsnC-type_HTH_dom"/>
</dbReference>
<feature type="domain" description="HTH asnC-type" evidence="5">
    <location>
        <begin position="10"/>
        <end position="72"/>
    </location>
</feature>
<dbReference type="GO" id="GO:0043200">
    <property type="term" value="P:response to amino acid"/>
    <property type="evidence" value="ECO:0007669"/>
    <property type="project" value="TreeGrafter"/>
</dbReference>
<dbReference type="CDD" id="cd00090">
    <property type="entry name" value="HTH_ARSR"/>
    <property type="match status" value="1"/>
</dbReference>
<gene>
    <name evidence="7" type="ORF">AUR66_19090</name>
</gene>
<proteinExistence type="predicted"/>
<dbReference type="SMART" id="SM00344">
    <property type="entry name" value="HTH_ASNC"/>
    <property type="match status" value="1"/>
</dbReference>
<dbReference type="InterPro" id="IPR036721">
    <property type="entry name" value="RCK_C_sf"/>
</dbReference>
<dbReference type="SUPFAM" id="SSF46785">
    <property type="entry name" value="Winged helix' DNA-binding domain"/>
    <property type="match status" value="1"/>
</dbReference>
<dbReference type="GO" id="GO:0043565">
    <property type="term" value="F:sequence-specific DNA binding"/>
    <property type="evidence" value="ECO:0007669"/>
    <property type="project" value="InterPro"/>
</dbReference>
<dbReference type="PROSITE" id="PS50956">
    <property type="entry name" value="HTH_ASNC_2"/>
    <property type="match status" value="1"/>
</dbReference>
<dbReference type="PRINTS" id="PR00033">
    <property type="entry name" value="HTHASNC"/>
</dbReference>
<dbReference type="Gene3D" id="3.30.70.1450">
    <property type="entry name" value="Regulator of K+ conductance, C-terminal domain"/>
    <property type="match status" value="1"/>
</dbReference>
<dbReference type="OrthoDB" id="6762at2157"/>
<keyword evidence="8" id="KW-1185">Reference proteome</keyword>
<dbReference type="InterPro" id="IPR019888">
    <property type="entry name" value="Tscrpt_reg_AsnC-like"/>
</dbReference>
<evidence type="ECO:0000256" key="2">
    <source>
        <dbReference type="ARBA" id="ARBA00023125"/>
    </source>
</evidence>
<dbReference type="InterPro" id="IPR006037">
    <property type="entry name" value="RCK_C"/>
</dbReference>
<dbReference type="SUPFAM" id="SSF116726">
    <property type="entry name" value="TrkA C-terminal domain-like"/>
    <property type="match status" value="1"/>
</dbReference>
<keyword evidence="1" id="KW-0805">Transcription regulation</keyword>
<dbReference type="InterPro" id="IPR036388">
    <property type="entry name" value="WH-like_DNA-bd_sf"/>
</dbReference>
<keyword evidence="3" id="KW-0804">Transcription</keyword>
<dbReference type="GO" id="GO:0006813">
    <property type="term" value="P:potassium ion transport"/>
    <property type="evidence" value="ECO:0007669"/>
    <property type="project" value="InterPro"/>
</dbReference>
<dbReference type="Proteomes" id="UP000053157">
    <property type="component" value="Unassembled WGS sequence"/>
</dbReference>
<evidence type="ECO:0000256" key="1">
    <source>
        <dbReference type="ARBA" id="ARBA00023015"/>
    </source>
</evidence>
<organism evidence="7 8">
    <name type="scientific">Haloferax profundi</name>
    <dbReference type="NCBI Taxonomy" id="1544718"/>
    <lineage>
        <taxon>Archaea</taxon>
        <taxon>Methanobacteriati</taxon>
        <taxon>Methanobacteriota</taxon>
        <taxon>Stenosarchaea group</taxon>
        <taxon>Halobacteria</taxon>
        <taxon>Halobacteriales</taxon>
        <taxon>Haloferacaceae</taxon>
        <taxon>Haloferax</taxon>
    </lineage>
</organism>
<dbReference type="InterPro" id="IPR011991">
    <property type="entry name" value="ArsR-like_HTH"/>
</dbReference>
<dbReference type="PANTHER" id="PTHR30154:SF34">
    <property type="entry name" value="TRANSCRIPTIONAL REGULATOR AZLB"/>
    <property type="match status" value="1"/>
</dbReference>
<dbReference type="GO" id="GO:0005829">
    <property type="term" value="C:cytosol"/>
    <property type="evidence" value="ECO:0007669"/>
    <property type="project" value="TreeGrafter"/>
</dbReference>
<name>A0A0W1RMA7_9EURY</name>
<dbReference type="AlphaFoldDB" id="A0A0W1RMA7"/>
<evidence type="ECO:0000313" key="7">
    <source>
        <dbReference type="EMBL" id="KTG14438.1"/>
    </source>
</evidence>
<reference evidence="7 8" key="1">
    <citation type="submission" date="2015-12" db="EMBL/GenBank/DDBJ databases">
        <title>Haloferax profundi sp. nov. isolated from the Discovery deep brine-seawater interface in the Red Sea.</title>
        <authorList>
            <person name="Zhang G."/>
            <person name="Stingl U."/>
            <person name="Rashid M."/>
        </authorList>
    </citation>
    <scope>NUCLEOTIDE SEQUENCE [LARGE SCALE GENOMIC DNA]</scope>
    <source>
        <strain evidence="7 8">SB29</strain>
    </source>
</reference>
<feature type="domain" description="RCK C-terminal" evidence="6">
    <location>
        <begin position="165"/>
        <end position="253"/>
    </location>
</feature>
<dbReference type="RefSeq" id="WP_058573337.1">
    <property type="nucleotide sequence ID" value="NZ_LOPV01000560.1"/>
</dbReference>
<sequence>MPHRNTDHRLDEIDRRILHALMDDARNTTSSTLADQAGVSGATIRNRIHRLEDAGIIRSYTTQVDFERAGRKLSNLYLCDVPVTEREALAHEARAIPGVINVRTLMTGRRNLHVLAVGETTSDLRRVARELTDIGIHIEDEDLLEEELFAPYGPFNPDDRNDPSPEPNDFISLTGDASVVEITVESGAPIAGQSVEVAARTGTLDEDTLLIAIERDDRVLTPHGDTVIQPDDIVTVLSRDDADTDALTAFRSPSSTPSTQ</sequence>
<dbReference type="Pfam" id="PF13412">
    <property type="entry name" value="HTH_24"/>
    <property type="match status" value="1"/>
</dbReference>
<evidence type="ECO:0000256" key="4">
    <source>
        <dbReference type="SAM" id="MobiDB-lite"/>
    </source>
</evidence>
<accession>A0A0W1RMA7</accession>
<dbReference type="InterPro" id="IPR036390">
    <property type="entry name" value="WH_DNA-bd_sf"/>
</dbReference>
<dbReference type="PANTHER" id="PTHR30154">
    <property type="entry name" value="LEUCINE-RESPONSIVE REGULATORY PROTEIN"/>
    <property type="match status" value="1"/>
</dbReference>
<evidence type="ECO:0000313" key="8">
    <source>
        <dbReference type="Proteomes" id="UP000053157"/>
    </source>
</evidence>
<dbReference type="PROSITE" id="PS51202">
    <property type="entry name" value="RCK_C"/>
    <property type="match status" value="1"/>
</dbReference>
<dbReference type="Pfam" id="PF02080">
    <property type="entry name" value="TrkA_C"/>
    <property type="match status" value="1"/>
</dbReference>
<keyword evidence="2" id="KW-0238">DNA-binding</keyword>
<dbReference type="EMBL" id="LOPV01000560">
    <property type="protein sequence ID" value="KTG14438.1"/>
    <property type="molecule type" value="Genomic_DNA"/>
</dbReference>
<evidence type="ECO:0000259" key="5">
    <source>
        <dbReference type="PROSITE" id="PS50956"/>
    </source>
</evidence>
<evidence type="ECO:0000256" key="3">
    <source>
        <dbReference type="ARBA" id="ARBA00023163"/>
    </source>
</evidence>
<evidence type="ECO:0000259" key="6">
    <source>
        <dbReference type="PROSITE" id="PS51202"/>
    </source>
</evidence>
<dbReference type="GO" id="GO:0008324">
    <property type="term" value="F:monoatomic cation transmembrane transporter activity"/>
    <property type="evidence" value="ECO:0007669"/>
    <property type="project" value="InterPro"/>
</dbReference>